<organism evidence="1 2">
    <name type="scientific">Pseudomonas cavernicola</name>
    <dbReference type="NCBI Taxonomy" id="2320866"/>
    <lineage>
        <taxon>Bacteria</taxon>
        <taxon>Pseudomonadati</taxon>
        <taxon>Pseudomonadota</taxon>
        <taxon>Gammaproteobacteria</taxon>
        <taxon>Pseudomonadales</taxon>
        <taxon>Pseudomonadaceae</taxon>
        <taxon>Pseudomonas</taxon>
    </lineage>
</organism>
<accession>A0A418XJI6</accession>
<comment type="caution">
    <text evidence="1">The sequence shown here is derived from an EMBL/GenBank/DDBJ whole genome shotgun (WGS) entry which is preliminary data.</text>
</comment>
<proteinExistence type="predicted"/>
<dbReference type="EMBL" id="QYUR01000002">
    <property type="protein sequence ID" value="RJG12639.1"/>
    <property type="molecule type" value="Genomic_DNA"/>
</dbReference>
<reference evidence="1 2" key="1">
    <citation type="submission" date="2018-09" db="EMBL/GenBank/DDBJ databases">
        <authorList>
            <person name="Zhu H."/>
        </authorList>
    </citation>
    <scope>NUCLEOTIDE SEQUENCE [LARGE SCALE GENOMIC DNA]</scope>
    <source>
        <strain evidence="1 2">K1S02-6</strain>
    </source>
</reference>
<name>A0A418XJI6_9PSED</name>
<dbReference type="AlphaFoldDB" id="A0A418XJI6"/>
<keyword evidence="2" id="KW-1185">Reference proteome</keyword>
<protein>
    <submittedName>
        <fullName evidence="1">Uncharacterized protein</fullName>
    </submittedName>
</protein>
<evidence type="ECO:0000313" key="2">
    <source>
        <dbReference type="Proteomes" id="UP000284021"/>
    </source>
</evidence>
<evidence type="ECO:0000313" key="1">
    <source>
        <dbReference type="EMBL" id="RJG12639.1"/>
    </source>
</evidence>
<sequence length="88" mass="9770">MQADGGDADQVASYRGIRRLGFAKNGATQPTLTRFGGLAARRRNPPNRAVAIGHSAWRPLPLLPSAYDLKLRRAKNLFNICLRLLMLR</sequence>
<dbReference type="Proteomes" id="UP000284021">
    <property type="component" value="Unassembled WGS sequence"/>
</dbReference>
<gene>
    <name evidence="1" type="ORF">D3879_04975</name>
</gene>